<dbReference type="Gene3D" id="3.30.700.10">
    <property type="entry name" value="Glycoprotein, Type 4 Pilin"/>
    <property type="match status" value="1"/>
</dbReference>
<evidence type="ECO:0000256" key="6">
    <source>
        <dbReference type="SAM" id="Phobius"/>
    </source>
</evidence>
<dbReference type="InterPro" id="IPR045584">
    <property type="entry name" value="Pilin-like"/>
</dbReference>
<dbReference type="InterPro" id="IPR012902">
    <property type="entry name" value="N_methyl_site"/>
</dbReference>
<feature type="transmembrane region" description="Helical" evidence="6">
    <location>
        <begin position="21"/>
        <end position="47"/>
    </location>
</feature>
<evidence type="ECO:0000256" key="2">
    <source>
        <dbReference type="ARBA" id="ARBA00022481"/>
    </source>
</evidence>
<sequence>MKTELKAKFLQHLLGKKRDEQGFTLIELLVVIIIIGILSAIALPSFLNQAKKAKQSEAKNYVGTMNRGQQAYFTENDVFTSTVDLLGTGIKTSTEYYSYSTAATGNAGAGTSAFAISGSATKVAGGGLKNYGGKVYVFTAGTNSELSTFAYVCEGNNVDAAGSGVVAQSAGANAGAECVSGKLIK</sequence>
<dbReference type="SUPFAM" id="SSF54523">
    <property type="entry name" value="Pili subunits"/>
    <property type="match status" value="1"/>
</dbReference>
<reference evidence="7" key="1">
    <citation type="submission" date="2022-06" db="EMBL/GenBank/DDBJ databases">
        <title>Nostosin G and Spiroidesin B from the Cyanobacterium Dolichospermum sp. NIES-1697.</title>
        <authorList>
            <person name="Phan C.-S."/>
            <person name="Mehjabin J.J."/>
            <person name="Anas A.R.J."/>
            <person name="Hayasaka M."/>
            <person name="Onoki R."/>
            <person name="Wang J."/>
            <person name="Umezawa T."/>
            <person name="Washio K."/>
            <person name="Morikawa M."/>
            <person name="Okino T."/>
        </authorList>
    </citation>
    <scope>NUCLEOTIDE SEQUENCE</scope>
    <source>
        <strain evidence="7">NIES-1697</strain>
    </source>
</reference>
<dbReference type="EMBL" id="CP099464">
    <property type="protein sequence ID" value="UUO14258.1"/>
    <property type="molecule type" value="Genomic_DNA"/>
</dbReference>
<keyword evidence="5 6" id="KW-0472">Membrane</keyword>
<evidence type="ECO:0000313" key="7">
    <source>
        <dbReference type="EMBL" id="UUO14258.1"/>
    </source>
</evidence>
<keyword evidence="4 6" id="KW-1133">Transmembrane helix</keyword>
<comment type="subcellular location">
    <subcellularLocation>
        <location evidence="1">Membrane</location>
        <topology evidence="1">Single-pass membrane protein</topology>
    </subcellularLocation>
</comment>
<protein>
    <submittedName>
        <fullName evidence="7">Type IV pilin-like G/H family protein</fullName>
    </submittedName>
</protein>
<dbReference type="Proteomes" id="UP001057561">
    <property type="component" value="Chromosome"/>
</dbReference>
<name>A0ABY5LQL5_9CYAN</name>
<dbReference type="RefSeq" id="WP_257120732.1">
    <property type="nucleotide sequence ID" value="NZ_CP099464.1"/>
</dbReference>
<dbReference type="InterPro" id="IPR031975">
    <property type="entry name" value="Pilin_GH"/>
</dbReference>
<dbReference type="Pfam" id="PF16734">
    <property type="entry name" value="Pilin_GH"/>
    <property type="match status" value="1"/>
</dbReference>
<proteinExistence type="predicted"/>
<evidence type="ECO:0000313" key="8">
    <source>
        <dbReference type="Proteomes" id="UP001057561"/>
    </source>
</evidence>
<organism evidence="7 8">
    <name type="scientific">Dolichospermum heterosporum TAC447</name>
    <dbReference type="NCBI Taxonomy" id="747523"/>
    <lineage>
        <taxon>Bacteria</taxon>
        <taxon>Bacillati</taxon>
        <taxon>Cyanobacteriota</taxon>
        <taxon>Cyanophyceae</taxon>
        <taxon>Nostocales</taxon>
        <taxon>Aphanizomenonaceae</taxon>
        <taxon>Dolichospermum</taxon>
        <taxon>Dolichospermum heterosporum</taxon>
    </lineage>
</organism>
<evidence type="ECO:0000256" key="5">
    <source>
        <dbReference type="ARBA" id="ARBA00023136"/>
    </source>
</evidence>
<gene>
    <name evidence="7" type="ORF">NG743_19755</name>
</gene>
<keyword evidence="3 6" id="KW-0812">Transmembrane</keyword>
<accession>A0ABY5LQL5</accession>
<dbReference type="PROSITE" id="PS00409">
    <property type="entry name" value="PROKAR_NTER_METHYL"/>
    <property type="match status" value="1"/>
</dbReference>
<keyword evidence="8" id="KW-1185">Reference proteome</keyword>
<evidence type="ECO:0000256" key="1">
    <source>
        <dbReference type="ARBA" id="ARBA00004167"/>
    </source>
</evidence>
<dbReference type="PANTHER" id="PTHR30093:SF44">
    <property type="entry name" value="TYPE II SECRETION SYSTEM CORE PROTEIN G"/>
    <property type="match status" value="1"/>
</dbReference>
<keyword evidence="2" id="KW-0488">Methylation</keyword>
<evidence type="ECO:0000256" key="4">
    <source>
        <dbReference type="ARBA" id="ARBA00022989"/>
    </source>
</evidence>
<dbReference type="PANTHER" id="PTHR30093">
    <property type="entry name" value="GENERAL SECRETION PATHWAY PROTEIN G"/>
    <property type="match status" value="1"/>
</dbReference>
<dbReference type="Pfam" id="PF07963">
    <property type="entry name" value="N_methyl"/>
    <property type="match status" value="1"/>
</dbReference>
<dbReference type="NCBIfam" id="TIGR02532">
    <property type="entry name" value="IV_pilin_GFxxxE"/>
    <property type="match status" value="1"/>
</dbReference>
<evidence type="ECO:0000256" key="3">
    <source>
        <dbReference type="ARBA" id="ARBA00022692"/>
    </source>
</evidence>